<dbReference type="Proteomes" id="UP000799779">
    <property type="component" value="Unassembled WGS sequence"/>
</dbReference>
<proteinExistence type="predicted"/>
<protein>
    <submittedName>
        <fullName evidence="2">Uncharacterized protein</fullName>
    </submittedName>
</protein>
<sequence length="280" mass="30091">MATVAPSHDGKWGSQLESEKRTRNSPAFATCTSPGFQAPFSTSPVLRRLAAHTPVSRRGDPRRGSALTLSISRACSDAAHLAQTLNSISSSTVGGARHSAAPGGADRKSSIYCLGLACTRRVAVAAVALEHLVVSRIPDGASVQLQAVPWVRYRPDEEEQGATTLQPLWLIPCTYHVSRGTYILWITSCRQISLPAPVVICLLGVGLCRRNRGLDLSHFGVVEGGVDVGILSDCHKELQHRLGLHRSAVGVVRRIDRVEPDSQVIGTTLERTISALWLPT</sequence>
<keyword evidence="3" id="KW-1185">Reference proteome</keyword>
<evidence type="ECO:0000313" key="3">
    <source>
        <dbReference type="Proteomes" id="UP000799779"/>
    </source>
</evidence>
<name>A0A6A5WPN0_9PLEO</name>
<dbReference type="EMBL" id="ML977570">
    <property type="protein sequence ID" value="KAF2003833.1"/>
    <property type="molecule type" value="Genomic_DNA"/>
</dbReference>
<gene>
    <name evidence="2" type="ORF">P154DRAFT_560994</name>
</gene>
<feature type="region of interest" description="Disordered" evidence="1">
    <location>
        <begin position="1"/>
        <end position="30"/>
    </location>
</feature>
<dbReference type="AlphaFoldDB" id="A0A6A5WPN0"/>
<organism evidence="2 3">
    <name type="scientific">Amniculicola lignicola CBS 123094</name>
    <dbReference type="NCBI Taxonomy" id="1392246"/>
    <lineage>
        <taxon>Eukaryota</taxon>
        <taxon>Fungi</taxon>
        <taxon>Dikarya</taxon>
        <taxon>Ascomycota</taxon>
        <taxon>Pezizomycotina</taxon>
        <taxon>Dothideomycetes</taxon>
        <taxon>Pleosporomycetidae</taxon>
        <taxon>Pleosporales</taxon>
        <taxon>Amniculicolaceae</taxon>
        <taxon>Amniculicola</taxon>
    </lineage>
</organism>
<reference evidence="2" key="1">
    <citation type="journal article" date="2020" name="Stud. Mycol.">
        <title>101 Dothideomycetes genomes: a test case for predicting lifestyles and emergence of pathogens.</title>
        <authorList>
            <person name="Haridas S."/>
            <person name="Albert R."/>
            <person name="Binder M."/>
            <person name="Bloem J."/>
            <person name="Labutti K."/>
            <person name="Salamov A."/>
            <person name="Andreopoulos B."/>
            <person name="Baker S."/>
            <person name="Barry K."/>
            <person name="Bills G."/>
            <person name="Bluhm B."/>
            <person name="Cannon C."/>
            <person name="Castanera R."/>
            <person name="Culley D."/>
            <person name="Daum C."/>
            <person name="Ezra D."/>
            <person name="Gonzalez J."/>
            <person name="Henrissat B."/>
            <person name="Kuo A."/>
            <person name="Liang C."/>
            <person name="Lipzen A."/>
            <person name="Lutzoni F."/>
            <person name="Magnuson J."/>
            <person name="Mondo S."/>
            <person name="Nolan M."/>
            <person name="Ohm R."/>
            <person name="Pangilinan J."/>
            <person name="Park H.-J."/>
            <person name="Ramirez L."/>
            <person name="Alfaro M."/>
            <person name="Sun H."/>
            <person name="Tritt A."/>
            <person name="Yoshinaga Y."/>
            <person name="Zwiers L.-H."/>
            <person name="Turgeon B."/>
            <person name="Goodwin S."/>
            <person name="Spatafora J."/>
            <person name="Crous P."/>
            <person name="Grigoriev I."/>
        </authorList>
    </citation>
    <scope>NUCLEOTIDE SEQUENCE</scope>
    <source>
        <strain evidence="2">CBS 123094</strain>
    </source>
</reference>
<evidence type="ECO:0000313" key="2">
    <source>
        <dbReference type="EMBL" id="KAF2003833.1"/>
    </source>
</evidence>
<accession>A0A6A5WPN0</accession>
<evidence type="ECO:0000256" key="1">
    <source>
        <dbReference type="SAM" id="MobiDB-lite"/>
    </source>
</evidence>